<sequence length="396" mass="42556">MHKKNLALSGFFTLSLLLCGASTCLAASQPDSPLKPLVDAAIRPLMQQQNIAGMAVAITVKGQPHYFNYGLASREEKKAVDADTLFEIGSVSKTLTATLAAYAQASGKLALDAPASRYLPALQGSAFERISVLQLGTYSAGGLPLQFPDQWDSPDKMLGYYQQWKPAYAPGAQRLYSNPSLGLFGYLAAQSLGQPFAQAMEQRLFPQLGLKHSYLQVPAAQLGHYAQGYDKDGKPVRVGPGAMDAEAYGVKTSAADLLRFVEANLKPESLPQPWPQAIALTHTGYYQVDGMTQGLGWELYPYPLSLEALLAGNTTQMAMEPHPTRWLNPPQAPRPNTLLNKTGSTGGFGSYVLYVPGKDIGMVLLANKNYPIAERVKVAHALLEALDGTTGAGQQP</sequence>
<dbReference type="Proteomes" id="UP000185578">
    <property type="component" value="Unassembled WGS sequence"/>
</dbReference>
<protein>
    <recommendedName>
        <fullName evidence="3 6">Beta-lactamase</fullName>
        <ecNumber evidence="3 6">3.5.2.6</ecNumber>
    </recommendedName>
</protein>
<dbReference type="PANTHER" id="PTHR46825:SF8">
    <property type="entry name" value="BETA-LACTAMASE-RELATED"/>
    <property type="match status" value="1"/>
</dbReference>
<organism evidence="9 10">
    <name type="scientific">Pseudomonas chlororaphis</name>
    <dbReference type="NCBI Taxonomy" id="587753"/>
    <lineage>
        <taxon>Bacteria</taxon>
        <taxon>Pseudomonadati</taxon>
        <taxon>Pseudomonadota</taxon>
        <taxon>Gammaproteobacteria</taxon>
        <taxon>Pseudomonadales</taxon>
        <taxon>Pseudomonadaceae</taxon>
        <taxon>Pseudomonas</taxon>
    </lineage>
</organism>
<evidence type="ECO:0000256" key="4">
    <source>
        <dbReference type="ARBA" id="ARBA00022801"/>
    </source>
</evidence>
<comment type="catalytic activity">
    <reaction evidence="1 6">
        <text>a beta-lactam + H2O = a substituted beta-amino acid</text>
        <dbReference type="Rhea" id="RHEA:20401"/>
        <dbReference type="ChEBI" id="CHEBI:15377"/>
        <dbReference type="ChEBI" id="CHEBI:35627"/>
        <dbReference type="ChEBI" id="CHEBI:140347"/>
        <dbReference type="EC" id="3.5.2.6"/>
    </reaction>
</comment>
<evidence type="ECO:0000256" key="1">
    <source>
        <dbReference type="ARBA" id="ARBA00001526"/>
    </source>
</evidence>
<evidence type="ECO:0000256" key="3">
    <source>
        <dbReference type="ARBA" id="ARBA00012865"/>
    </source>
</evidence>
<dbReference type="SUPFAM" id="SSF56601">
    <property type="entry name" value="beta-lactamase/transpeptidase-like"/>
    <property type="match status" value="1"/>
</dbReference>
<dbReference type="InterPro" id="IPR058136">
    <property type="entry name" value="AmpC"/>
</dbReference>
<evidence type="ECO:0000256" key="2">
    <source>
        <dbReference type="ARBA" id="ARBA00007840"/>
    </source>
</evidence>
<dbReference type="GO" id="GO:0030288">
    <property type="term" value="C:outer membrane-bounded periplasmic space"/>
    <property type="evidence" value="ECO:0007669"/>
    <property type="project" value="InterPro"/>
</dbReference>
<evidence type="ECO:0000256" key="6">
    <source>
        <dbReference type="RuleBase" id="RU361140"/>
    </source>
</evidence>
<dbReference type="PANTHER" id="PTHR46825">
    <property type="entry name" value="D-ALANYL-D-ALANINE-CARBOXYPEPTIDASE/ENDOPEPTIDASE AMPH"/>
    <property type="match status" value="1"/>
</dbReference>
<keyword evidence="5 6" id="KW-0046">Antibiotic resistance</keyword>
<keyword evidence="4 6" id="KW-0378">Hydrolase</keyword>
<dbReference type="OrthoDB" id="5377431at2"/>
<dbReference type="EC" id="3.5.2.6" evidence="3 6"/>
<name>A0A1Q8EME2_9PSED</name>
<dbReference type="RefSeq" id="WP_075120747.1">
    <property type="nucleotide sequence ID" value="NZ_MSCT01000018.1"/>
</dbReference>
<feature type="signal peptide" evidence="7">
    <location>
        <begin position="1"/>
        <end position="26"/>
    </location>
</feature>
<feature type="domain" description="Beta-lactamase-related" evidence="8">
    <location>
        <begin position="38"/>
        <end position="386"/>
    </location>
</feature>
<dbReference type="GO" id="GO:0046677">
    <property type="term" value="P:response to antibiotic"/>
    <property type="evidence" value="ECO:0007669"/>
    <property type="project" value="UniProtKB-UniRule"/>
</dbReference>
<evidence type="ECO:0000256" key="5">
    <source>
        <dbReference type="ARBA" id="ARBA00023251"/>
    </source>
</evidence>
<dbReference type="InterPro" id="IPR050491">
    <property type="entry name" value="AmpC-like"/>
</dbReference>
<keyword evidence="7" id="KW-0732">Signal</keyword>
<gene>
    <name evidence="9" type="ORF">BTN82_19565</name>
</gene>
<dbReference type="InterPro" id="IPR001466">
    <property type="entry name" value="Beta-lactam-related"/>
</dbReference>
<dbReference type="EMBL" id="MSCT01000018">
    <property type="protein sequence ID" value="OLF52966.1"/>
    <property type="molecule type" value="Genomic_DNA"/>
</dbReference>
<dbReference type="Gene3D" id="3.40.710.10">
    <property type="entry name" value="DD-peptidase/beta-lactamase superfamily"/>
    <property type="match status" value="1"/>
</dbReference>
<evidence type="ECO:0000313" key="9">
    <source>
        <dbReference type="EMBL" id="OLF52966.1"/>
    </source>
</evidence>
<comment type="caution">
    <text evidence="9">The sequence shown here is derived from an EMBL/GenBank/DDBJ whole genome shotgun (WGS) entry which is preliminary data.</text>
</comment>
<dbReference type="NCBIfam" id="NF033085">
    <property type="entry name" value="bla_class_C"/>
    <property type="match status" value="1"/>
</dbReference>
<comment type="similarity">
    <text evidence="2 6">Belongs to the class-C beta-lactamase family.</text>
</comment>
<evidence type="ECO:0000313" key="10">
    <source>
        <dbReference type="Proteomes" id="UP000185578"/>
    </source>
</evidence>
<reference evidence="9 10" key="1">
    <citation type="submission" date="2016-12" db="EMBL/GenBank/DDBJ databases">
        <authorList>
            <person name="Song W.-J."/>
            <person name="Kurnit D.M."/>
        </authorList>
    </citation>
    <scope>NUCLEOTIDE SEQUENCE [LARGE SCALE GENOMIC DNA]</scope>
    <source>
        <strain evidence="9 10">PCL1601</strain>
    </source>
</reference>
<dbReference type="AlphaFoldDB" id="A0A1Q8EME2"/>
<dbReference type="Pfam" id="PF00144">
    <property type="entry name" value="Beta-lactamase"/>
    <property type="match status" value="1"/>
</dbReference>
<dbReference type="GO" id="GO:0008800">
    <property type="term" value="F:beta-lactamase activity"/>
    <property type="evidence" value="ECO:0007669"/>
    <property type="project" value="UniProtKB-UniRule"/>
</dbReference>
<evidence type="ECO:0000259" key="8">
    <source>
        <dbReference type="Pfam" id="PF00144"/>
    </source>
</evidence>
<proteinExistence type="inferred from homology"/>
<feature type="chain" id="PRO_5012886763" description="Beta-lactamase" evidence="7">
    <location>
        <begin position="27"/>
        <end position="396"/>
    </location>
</feature>
<dbReference type="InterPro" id="IPR012338">
    <property type="entry name" value="Beta-lactam/transpept-like"/>
</dbReference>
<dbReference type="InterPro" id="IPR001586">
    <property type="entry name" value="Beta-lactam_class-C_AS"/>
</dbReference>
<dbReference type="GO" id="GO:0017001">
    <property type="term" value="P:antibiotic catabolic process"/>
    <property type="evidence" value="ECO:0007669"/>
    <property type="project" value="InterPro"/>
</dbReference>
<accession>A0A1Q8EME2</accession>
<evidence type="ECO:0000256" key="7">
    <source>
        <dbReference type="SAM" id="SignalP"/>
    </source>
</evidence>
<dbReference type="PROSITE" id="PS00336">
    <property type="entry name" value="BETA_LACTAMASE_C"/>
    <property type="match status" value="1"/>
</dbReference>